<dbReference type="SMART" id="SM00861">
    <property type="entry name" value="Transket_pyr"/>
    <property type="match status" value="1"/>
</dbReference>
<dbReference type="Pfam" id="PF02779">
    <property type="entry name" value="Transket_pyr"/>
    <property type="match status" value="1"/>
</dbReference>
<dbReference type="Proteomes" id="UP000518266">
    <property type="component" value="Unassembled WGS sequence"/>
</dbReference>
<keyword evidence="11" id="KW-0597">Phosphoprotein</keyword>
<dbReference type="SUPFAM" id="SSF52518">
    <property type="entry name" value="Thiamin diphosphate-binding fold (THDP-binding)"/>
    <property type="match status" value="2"/>
</dbReference>
<dbReference type="Pfam" id="PF00456">
    <property type="entry name" value="Transketolase_N"/>
    <property type="match status" value="1"/>
</dbReference>
<dbReference type="InterPro" id="IPR005475">
    <property type="entry name" value="Transketolase-like_Pyr-bd"/>
</dbReference>
<keyword evidence="15" id="KW-0460">Magnesium</keyword>
<keyword evidence="13" id="KW-0479">Metal-binding</keyword>
<evidence type="ECO:0000256" key="4">
    <source>
        <dbReference type="ARBA" id="ARBA00001946"/>
    </source>
</evidence>
<feature type="domain" description="Transketolase-like pyrimidine-binding" evidence="20">
    <location>
        <begin position="224"/>
        <end position="380"/>
    </location>
</feature>
<protein>
    <recommendedName>
        <fullName evidence="9">transketolase</fullName>
        <ecNumber evidence="9">2.2.1.1</ecNumber>
    </recommendedName>
</protein>
<dbReference type="Gene3D" id="3.40.50.970">
    <property type="match status" value="2"/>
</dbReference>
<evidence type="ECO:0000256" key="12">
    <source>
        <dbReference type="ARBA" id="ARBA00022679"/>
    </source>
</evidence>
<evidence type="ECO:0000256" key="6">
    <source>
        <dbReference type="ARBA" id="ARBA00002931"/>
    </source>
</evidence>
<comment type="function">
    <text evidence="6">Catalyzes the transfer of a two-carbon ketol group from a ketose donor to an aldose acceptor, via a covalent intermediate with the cofactor thiamine pyrophosphate.</text>
</comment>
<gene>
    <name evidence="21" type="ORF">F7725_017031</name>
</gene>
<comment type="similarity">
    <text evidence="7">Belongs to the transketolase family.</text>
</comment>
<evidence type="ECO:0000256" key="14">
    <source>
        <dbReference type="ARBA" id="ARBA00022837"/>
    </source>
</evidence>
<comment type="cofactor">
    <cofactor evidence="5">
        <name>thiamine diphosphate</name>
        <dbReference type="ChEBI" id="CHEBI:58937"/>
    </cofactor>
</comment>
<evidence type="ECO:0000256" key="16">
    <source>
        <dbReference type="ARBA" id="ARBA00022843"/>
    </source>
</evidence>
<sequence>MKYRPEDPRNSNSDRFIMSKGHAAPALYSMWVETGFLKESELLSLCQVDSSLEGHPNPKQQIVDVATGSLGQGLGVACGMAYTGKYFDKSSYRVFCLLGDGEMSEGAVWEAMSFASYYQLDNLVAIMDINRLGHVTLHPCSTTWNAIVVDGHSVEELCKALSQPRHQPTAIIAKTIKGKGIPAAEDKLGWHAKTLPKDMAEMVTKDLQSRIMNNSKHLYPPSPIATRKAYGMALAKIGRYNERVVVLDGDTNNLTCSDIFKNEHPNRFVECYIAQQNMVSVAMGCAARERNVVFASTLAAFFTRAYDQLRMAAISECDINLCGSHCGLSTGCCYIRTSRQDSAIIYNSNEDFHVGEAKVVYQGKDDQVTVVAAGVTLHEALAAAEHLKKERISVRVIDPFTIKPLDVKTIIDNTRATRGRILTVEDHYYEGGLGEAVSSALINEPGLNQVRLAVSHVPRSGKPHELLKIYGIDRDSIAQSIRKMLSSSTNAK</sequence>
<keyword evidence="12" id="KW-0808">Transferase</keyword>
<comment type="cofactor">
    <cofactor evidence="4">
        <name>Mg(2+)</name>
        <dbReference type="ChEBI" id="CHEBI:18420"/>
    </cofactor>
</comment>
<evidence type="ECO:0000256" key="13">
    <source>
        <dbReference type="ARBA" id="ARBA00022723"/>
    </source>
</evidence>
<dbReference type="GO" id="GO:0070062">
    <property type="term" value="C:extracellular exosome"/>
    <property type="evidence" value="ECO:0007669"/>
    <property type="project" value="TreeGrafter"/>
</dbReference>
<evidence type="ECO:0000259" key="20">
    <source>
        <dbReference type="SMART" id="SM00861"/>
    </source>
</evidence>
<dbReference type="PANTHER" id="PTHR43195:SF3">
    <property type="entry name" value="TRANSKETOLASE"/>
    <property type="match status" value="1"/>
</dbReference>
<evidence type="ECO:0000256" key="19">
    <source>
        <dbReference type="ARBA" id="ARBA00049473"/>
    </source>
</evidence>
<dbReference type="InterPro" id="IPR009014">
    <property type="entry name" value="Transketo_C/PFOR_II"/>
</dbReference>
<evidence type="ECO:0000256" key="2">
    <source>
        <dbReference type="ARBA" id="ARBA00001936"/>
    </source>
</evidence>
<accession>A0A7J5Z7L0</accession>
<comment type="subunit">
    <text evidence="8">Homodimer.</text>
</comment>
<dbReference type="PANTHER" id="PTHR43195">
    <property type="entry name" value="TRANSKETOLASE"/>
    <property type="match status" value="1"/>
</dbReference>
<dbReference type="GO" id="GO:0005789">
    <property type="term" value="C:endoplasmic reticulum membrane"/>
    <property type="evidence" value="ECO:0007669"/>
    <property type="project" value="TreeGrafter"/>
</dbReference>
<dbReference type="GO" id="GO:0030976">
    <property type="term" value="F:thiamine pyrophosphate binding"/>
    <property type="evidence" value="ECO:0007669"/>
    <property type="project" value="TreeGrafter"/>
</dbReference>
<evidence type="ECO:0000256" key="17">
    <source>
        <dbReference type="ARBA" id="ARBA00022990"/>
    </source>
</evidence>
<keyword evidence="22" id="KW-1185">Reference proteome</keyword>
<evidence type="ECO:0000256" key="10">
    <source>
        <dbReference type="ARBA" id="ARBA00022499"/>
    </source>
</evidence>
<comment type="caution">
    <text evidence="21">The sequence shown here is derived from an EMBL/GenBank/DDBJ whole genome shotgun (WGS) entry which is preliminary data.</text>
</comment>
<evidence type="ECO:0000256" key="18">
    <source>
        <dbReference type="ARBA" id="ARBA00023052"/>
    </source>
</evidence>
<keyword evidence="10" id="KW-1017">Isopeptide bond</keyword>
<comment type="catalytic activity">
    <reaction evidence="19">
        <text>D-sedoheptulose 7-phosphate + D-glyceraldehyde 3-phosphate = aldehydo-D-ribose 5-phosphate + D-xylulose 5-phosphate</text>
        <dbReference type="Rhea" id="RHEA:10508"/>
        <dbReference type="ChEBI" id="CHEBI:57483"/>
        <dbReference type="ChEBI" id="CHEBI:57737"/>
        <dbReference type="ChEBI" id="CHEBI:58273"/>
        <dbReference type="ChEBI" id="CHEBI:59776"/>
        <dbReference type="EC" id="2.2.1.1"/>
    </reaction>
</comment>
<keyword evidence="17" id="KW-0007">Acetylation</keyword>
<evidence type="ECO:0000256" key="8">
    <source>
        <dbReference type="ARBA" id="ARBA00011738"/>
    </source>
</evidence>
<keyword evidence="16" id="KW-0832">Ubl conjugation</keyword>
<dbReference type="CDD" id="cd02012">
    <property type="entry name" value="TPP_TK"/>
    <property type="match status" value="1"/>
</dbReference>
<dbReference type="InterPro" id="IPR005474">
    <property type="entry name" value="Transketolase_N"/>
</dbReference>
<dbReference type="GO" id="GO:0046872">
    <property type="term" value="F:metal ion binding"/>
    <property type="evidence" value="ECO:0007669"/>
    <property type="project" value="UniProtKB-KW"/>
</dbReference>
<evidence type="ECO:0000256" key="7">
    <source>
        <dbReference type="ARBA" id="ARBA00007131"/>
    </source>
</evidence>
<dbReference type="InterPro" id="IPR033248">
    <property type="entry name" value="Transketolase_C"/>
</dbReference>
<dbReference type="InterPro" id="IPR051424">
    <property type="entry name" value="Transketolase-like"/>
</dbReference>
<dbReference type="OrthoDB" id="10267175at2759"/>
<dbReference type="GO" id="GO:0004802">
    <property type="term" value="F:transketolase activity"/>
    <property type="evidence" value="ECO:0007669"/>
    <property type="project" value="UniProtKB-EC"/>
</dbReference>
<dbReference type="AlphaFoldDB" id="A0A7J5Z7L0"/>
<evidence type="ECO:0000256" key="15">
    <source>
        <dbReference type="ARBA" id="ARBA00022842"/>
    </source>
</evidence>
<evidence type="ECO:0000256" key="3">
    <source>
        <dbReference type="ARBA" id="ARBA00001941"/>
    </source>
</evidence>
<evidence type="ECO:0000256" key="5">
    <source>
        <dbReference type="ARBA" id="ARBA00001964"/>
    </source>
</evidence>
<evidence type="ECO:0000313" key="22">
    <source>
        <dbReference type="Proteomes" id="UP000518266"/>
    </source>
</evidence>
<dbReference type="InterPro" id="IPR029061">
    <property type="entry name" value="THDP-binding"/>
</dbReference>
<evidence type="ECO:0000313" key="21">
    <source>
        <dbReference type="EMBL" id="KAF3856308.1"/>
    </source>
</evidence>
<organism evidence="21 22">
    <name type="scientific">Dissostichus mawsoni</name>
    <name type="common">Antarctic cod</name>
    <dbReference type="NCBI Taxonomy" id="36200"/>
    <lineage>
        <taxon>Eukaryota</taxon>
        <taxon>Metazoa</taxon>
        <taxon>Chordata</taxon>
        <taxon>Craniata</taxon>
        <taxon>Vertebrata</taxon>
        <taxon>Euteleostomi</taxon>
        <taxon>Actinopterygii</taxon>
        <taxon>Neopterygii</taxon>
        <taxon>Teleostei</taxon>
        <taxon>Neoteleostei</taxon>
        <taxon>Acanthomorphata</taxon>
        <taxon>Eupercaria</taxon>
        <taxon>Perciformes</taxon>
        <taxon>Notothenioidei</taxon>
        <taxon>Nototheniidae</taxon>
        <taxon>Dissostichus</taxon>
    </lineage>
</organism>
<dbReference type="CDD" id="cd07033">
    <property type="entry name" value="TPP_PYR_DXS_TK_like"/>
    <property type="match status" value="1"/>
</dbReference>
<name>A0A7J5Z7L0_DISMA</name>
<keyword evidence="14" id="KW-0106">Calcium</keyword>
<reference evidence="21 22" key="1">
    <citation type="submission" date="2020-03" db="EMBL/GenBank/DDBJ databases">
        <title>Dissostichus mawsoni Genome sequencing and assembly.</title>
        <authorList>
            <person name="Park H."/>
        </authorList>
    </citation>
    <scope>NUCLEOTIDE SEQUENCE [LARGE SCALE GENOMIC DNA]</scope>
    <source>
        <strain evidence="21">DM0001</strain>
        <tissue evidence="21">Muscle</tissue>
    </source>
</reference>
<dbReference type="Pfam" id="PF02780">
    <property type="entry name" value="Transketolase_C"/>
    <property type="match status" value="1"/>
</dbReference>
<dbReference type="SUPFAM" id="SSF52922">
    <property type="entry name" value="TK C-terminal domain-like"/>
    <property type="match status" value="1"/>
</dbReference>
<comment type="cofactor">
    <cofactor evidence="1">
        <name>Ca(2+)</name>
        <dbReference type="ChEBI" id="CHEBI:29108"/>
    </cofactor>
</comment>
<evidence type="ECO:0000256" key="11">
    <source>
        <dbReference type="ARBA" id="ARBA00022553"/>
    </source>
</evidence>
<dbReference type="EMBL" id="JAAKFY010000006">
    <property type="protein sequence ID" value="KAF3856308.1"/>
    <property type="molecule type" value="Genomic_DNA"/>
</dbReference>
<dbReference type="FunFam" id="3.40.50.920:FF:000008">
    <property type="entry name" value="transketolase isoform X2"/>
    <property type="match status" value="1"/>
</dbReference>
<dbReference type="GO" id="GO:0009052">
    <property type="term" value="P:pentose-phosphate shunt, non-oxidative branch"/>
    <property type="evidence" value="ECO:0007669"/>
    <property type="project" value="TreeGrafter"/>
</dbReference>
<evidence type="ECO:0000256" key="1">
    <source>
        <dbReference type="ARBA" id="ARBA00001913"/>
    </source>
</evidence>
<dbReference type="Gene3D" id="3.40.50.920">
    <property type="match status" value="1"/>
</dbReference>
<comment type="cofactor">
    <cofactor evidence="3">
        <name>Co(2+)</name>
        <dbReference type="ChEBI" id="CHEBI:48828"/>
    </cofactor>
</comment>
<proteinExistence type="inferred from homology"/>
<keyword evidence="18" id="KW-0786">Thiamine pyrophosphate</keyword>
<evidence type="ECO:0000256" key="9">
    <source>
        <dbReference type="ARBA" id="ARBA00013152"/>
    </source>
</evidence>
<dbReference type="FunFam" id="3.40.50.970:FF:000129">
    <property type="entry name" value="Transketolase"/>
    <property type="match status" value="1"/>
</dbReference>
<dbReference type="EC" id="2.2.1.1" evidence="9"/>
<comment type="cofactor">
    <cofactor evidence="2">
        <name>Mn(2+)</name>
        <dbReference type="ChEBI" id="CHEBI:29035"/>
    </cofactor>
</comment>